<comment type="pathway">
    <text evidence="1">Porphyrin-containing compound metabolism; siroheme biosynthesis; sirohydrochlorin from precorrin-2: step 1/1.</text>
</comment>
<dbReference type="RefSeq" id="WP_066677254.1">
    <property type="nucleotide sequence ID" value="NZ_CABMIZ010000024.1"/>
</dbReference>
<accession>A0A9N7JJT8</accession>
<proteinExistence type="predicted"/>
<dbReference type="PANTHER" id="PTHR35330:SF1">
    <property type="entry name" value="SIROHEME BIOSYNTHESIS PROTEIN MET8"/>
    <property type="match status" value="1"/>
</dbReference>
<gene>
    <name evidence="6" type="ORF">CP523_03205</name>
    <name evidence="7" type="ORF">NH397_11430</name>
</gene>
<dbReference type="EMBL" id="CP099799">
    <property type="protein sequence ID" value="USS00101.1"/>
    <property type="molecule type" value="Genomic_DNA"/>
</dbReference>
<dbReference type="AlphaFoldDB" id="A0A9N7JJT8"/>
<evidence type="ECO:0000313" key="9">
    <source>
        <dbReference type="Proteomes" id="UP001055437"/>
    </source>
</evidence>
<dbReference type="GO" id="GO:0043115">
    <property type="term" value="F:precorrin-2 dehydrogenase activity"/>
    <property type="evidence" value="ECO:0007669"/>
    <property type="project" value="UniProtKB-EC"/>
</dbReference>
<evidence type="ECO:0000256" key="5">
    <source>
        <dbReference type="ARBA" id="ARBA00023244"/>
    </source>
</evidence>
<reference evidence="7" key="2">
    <citation type="submission" date="2022-06" db="EMBL/GenBank/DDBJ databases">
        <authorList>
            <person name="Holder M.E."/>
            <person name="Ajami N.J."/>
            <person name="Petrosino J.F."/>
        </authorList>
    </citation>
    <scope>NUCLEOTIDE SEQUENCE</scope>
    <source>
        <strain evidence="7">RMA 8861</strain>
    </source>
</reference>
<evidence type="ECO:0000256" key="1">
    <source>
        <dbReference type="ARBA" id="ARBA00005010"/>
    </source>
</evidence>
<dbReference type="NCBIfam" id="NF004045">
    <property type="entry name" value="PRK05562.1"/>
    <property type="match status" value="1"/>
</dbReference>
<dbReference type="Proteomes" id="UP001055437">
    <property type="component" value="Chromosome"/>
</dbReference>
<evidence type="ECO:0000313" key="7">
    <source>
        <dbReference type="EMBL" id="USS00101.1"/>
    </source>
</evidence>
<dbReference type="InterPro" id="IPR036291">
    <property type="entry name" value="NAD(P)-bd_dom_sf"/>
</dbReference>
<evidence type="ECO:0000256" key="2">
    <source>
        <dbReference type="ARBA" id="ARBA00012400"/>
    </source>
</evidence>
<dbReference type="KEGG" id="csep:CP523_03205"/>
<protein>
    <recommendedName>
        <fullName evidence="2">precorrin-2 dehydrogenase</fullName>
        <ecNumber evidence="2">1.3.1.76</ecNumber>
    </recommendedName>
</protein>
<evidence type="ECO:0000256" key="3">
    <source>
        <dbReference type="ARBA" id="ARBA00023002"/>
    </source>
</evidence>
<dbReference type="GeneID" id="303559688"/>
<dbReference type="Gene3D" id="3.40.50.720">
    <property type="entry name" value="NAD(P)-binding Rossmann-like Domain"/>
    <property type="match status" value="1"/>
</dbReference>
<dbReference type="Pfam" id="PF13241">
    <property type="entry name" value="NAD_binding_7"/>
    <property type="match status" value="1"/>
</dbReference>
<organism evidence="6 8">
    <name type="scientific">Clostridium septicum</name>
    <dbReference type="NCBI Taxonomy" id="1504"/>
    <lineage>
        <taxon>Bacteria</taxon>
        <taxon>Bacillati</taxon>
        <taxon>Bacillota</taxon>
        <taxon>Clostridia</taxon>
        <taxon>Eubacteriales</taxon>
        <taxon>Clostridiaceae</taxon>
        <taxon>Clostridium</taxon>
    </lineage>
</organism>
<keyword evidence="4" id="KW-0520">NAD</keyword>
<dbReference type="Proteomes" id="UP000280586">
    <property type="component" value="Chromosome"/>
</dbReference>
<evidence type="ECO:0000313" key="8">
    <source>
        <dbReference type="Proteomes" id="UP000280586"/>
    </source>
</evidence>
<sequence>MSKNIKKDISNIEKDYIYLSLKSDSLRIGIIGGGKAALIKARSFLKKGCFVEIISKNFNEELLSNRSDCLKLNQGSYSKEFIEDKHIVVIAVDDYELVEKIIVHCDESSKIYVNATDFKNGKAIIPVQRESKNLNFAVSTKLGNPKGALLVANKALSILEEYDEFIEYSSKVRNNAKYIEEYKKEIIDFVCTEDFKFIYNIKKHKEVLTMFFNEDIINKLYK</sequence>
<dbReference type="SUPFAM" id="SSF51735">
    <property type="entry name" value="NAD(P)-binding Rossmann-fold domains"/>
    <property type="match status" value="1"/>
</dbReference>
<dbReference type="PANTHER" id="PTHR35330">
    <property type="entry name" value="SIROHEME BIOSYNTHESIS PROTEIN MET8"/>
    <property type="match status" value="1"/>
</dbReference>
<keyword evidence="9" id="KW-1185">Reference proteome</keyword>
<name>A0A9N7JJT8_CLOSE</name>
<dbReference type="OrthoDB" id="1715866at2"/>
<evidence type="ECO:0000313" key="6">
    <source>
        <dbReference type="EMBL" id="AYE33544.1"/>
    </source>
</evidence>
<keyword evidence="3" id="KW-0560">Oxidoreductase</keyword>
<keyword evidence="5" id="KW-0627">Porphyrin biosynthesis</keyword>
<dbReference type="EC" id="1.3.1.76" evidence="2"/>
<dbReference type="GO" id="GO:0004325">
    <property type="term" value="F:ferrochelatase activity"/>
    <property type="evidence" value="ECO:0007669"/>
    <property type="project" value="InterPro"/>
</dbReference>
<dbReference type="GO" id="GO:0019354">
    <property type="term" value="P:siroheme biosynthetic process"/>
    <property type="evidence" value="ECO:0007669"/>
    <property type="project" value="InterPro"/>
</dbReference>
<dbReference type="EMBL" id="CP023671">
    <property type="protein sequence ID" value="AYE33544.1"/>
    <property type="molecule type" value="Genomic_DNA"/>
</dbReference>
<dbReference type="InterPro" id="IPR028161">
    <property type="entry name" value="Met8-like"/>
</dbReference>
<reference evidence="6 8" key="1">
    <citation type="submission" date="2017-09" db="EMBL/GenBank/DDBJ databases">
        <authorList>
            <person name="Thomas P."/>
            <person name="Seyboldt C."/>
        </authorList>
    </citation>
    <scope>NUCLEOTIDE SEQUENCE [LARGE SCALE GENOMIC DNA]</scope>
    <source>
        <strain evidence="6 8">DSM 7534</strain>
    </source>
</reference>
<evidence type="ECO:0000256" key="4">
    <source>
        <dbReference type="ARBA" id="ARBA00023027"/>
    </source>
</evidence>